<name>A0A0G2IXA3_9EURO</name>
<reference evidence="2" key="1">
    <citation type="journal article" date="2015" name="PLoS Genet.">
        <title>The dynamic genome and transcriptome of the human fungal pathogen Blastomyces and close relative Emmonsia.</title>
        <authorList>
            <person name="Munoz J.F."/>
            <person name="Gauthier G.M."/>
            <person name="Desjardins C.A."/>
            <person name="Gallo J.E."/>
            <person name="Holder J."/>
            <person name="Sullivan T.D."/>
            <person name="Marty A.J."/>
            <person name="Carmen J.C."/>
            <person name="Chen Z."/>
            <person name="Ding L."/>
            <person name="Gujja S."/>
            <person name="Magrini V."/>
            <person name="Misas E."/>
            <person name="Mitreva M."/>
            <person name="Priest M."/>
            <person name="Saif S."/>
            <person name="Whiston E.A."/>
            <person name="Young S."/>
            <person name="Zeng Q."/>
            <person name="Goldman W.E."/>
            <person name="Mardis E.R."/>
            <person name="Taylor J.W."/>
            <person name="McEwen J.G."/>
            <person name="Clay O.K."/>
            <person name="Klein B.S."/>
            <person name="Cuomo C.A."/>
        </authorList>
    </citation>
    <scope>NUCLEOTIDE SEQUENCE [LARGE SCALE GENOMIC DNA]</scope>
    <source>
        <strain evidence="2">UAMH 3008</strain>
    </source>
</reference>
<gene>
    <name evidence="1" type="ORF">EMCG_05585</name>
</gene>
<organism evidence="1 2">
    <name type="scientific">[Emmonsia] crescens</name>
    <dbReference type="NCBI Taxonomy" id="73230"/>
    <lineage>
        <taxon>Eukaryota</taxon>
        <taxon>Fungi</taxon>
        <taxon>Dikarya</taxon>
        <taxon>Ascomycota</taxon>
        <taxon>Pezizomycotina</taxon>
        <taxon>Eurotiomycetes</taxon>
        <taxon>Eurotiomycetidae</taxon>
        <taxon>Onygenales</taxon>
        <taxon>Ajellomycetaceae</taxon>
        <taxon>Emergomyces</taxon>
    </lineage>
</organism>
<evidence type="ECO:0000313" key="2">
    <source>
        <dbReference type="Proteomes" id="UP000034164"/>
    </source>
</evidence>
<dbReference type="EMBL" id="LCZI01001733">
    <property type="protein sequence ID" value="KKZ57834.1"/>
    <property type="molecule type" value="Genomic_DNA"/>
</dbReference>
<dbReference type="OrthoDB" id="4178890at2759"/>
<dbReference type="AlphaFoldDB" id="A0A0G2IXA3"/>
<sequence length="110" mass="12040">MSAAYLRTQILANASFLYGTEKKFEIVTGLVFLGMYGNIQASNAILVEMDADAGTFRTYLVGNAKEIIDDALVELHNEITKKVYEKLSVDLGEDAAIEAGMTVIEGTLDW</sequence>
<dbReference type="VEuPathDB" id="FungiDB:EMCG_05585"/>
<comment type="caution">
    <text evidence="1">The sequence shown here is derived from an EMBL/GenBank/DDBJ whole genome shotgun (WGS) entry which is preliminary data.</text>
</comment>
<dbReference type="Proteomes" id="UP000034164">
    <property type="component" value="Unassembled WGS sequence"/>
</dbReference>
<accession>A0A0G2IXA3</accession>
<proteinExistence type="predicted"/>
<evidence type="ECO:0000313" key="1">
    <source>
        <dbReference type="EMBL" id="KKZ57834.1"/>
    </source>
</evidence>
<protein>
    <submittedName>
        <fullName evidence="1">Uncharacterized protein</fullName>
    </submittedName>
</protein>